<evidence type="ECO:0000256" key="2">
    <source>
        <dbReference type="ARBA" id="ARBA00022692"/>
    </source>
</evidence>
<organism evidence="6 7">
    <name type="scientific">Pseudomonas syringae pv. helianthi</name>
    <dbReference type="NCBI Taxonomy" id="251654"/>
    <lineage>
        <taxon>Bacteria</taxon>
        <taxon>Pseudomonadati</taxon>
        <taxon>Pseudomonadota</taxon>
        <taxon>Gammaproteobacteria</taxon>
        <taxon>Pseudomonadales</taxon>
        <taxon>Pseudomonadaceae</taxon>
        <taxon>Pseudomonas</taxon>
    </lineage>
</organism>
<feature type="transmembrane region" description="Helical" evidence="5">
    <location>
        <begin position="118"/>
        <end position="140"/>
    </location>
</feature>
<dbReference type="PANTHER" id="PTHR35371:SF1">
    <property type="entry name" value="BLR7753 PROTEIN"/>
    <property type="match status" value="1"/>
</dbReference>
<dbReference type="PATRIC" id="fig|251654.3.peg.2674"/>
<dbReference type="EMBL" id="LJQM01000179">
    <property type="protein sequence ID" value="KPX43233.1"/>
    <property type="molecule type" value="Genomic_DNA"/>
</dbReference>
<keyword evidence="4 5" id="KW-0472">Membrane</keyword>
<dbReference type="Pfam" id="PF01124">
    <property type="entry name" value="MAPEG"/>
    <property type="match status" value="1"/>
</dbReference>
<evidence type="ECO:0000256" key="5">
    <source>
        <dbReference type="SAM" id="Phobius"/>
    </source>
</evidence>
<sequence>MRLPVVLQEPLADPRLIACERVMPGCFRRSQIDKDGPMTVAFWCVLVAILLPIGCAGIAKFGSGKFGSGHNHDPRAFLDKLEGFPRRAHAAQLNSYEVTPAFAAAVIIAHIAGNAQLVTIDVLAVLFITSRLLYIIFYLADLAALRSLVWLVGMGLIIALFGVSAFPAVS</sequence>
<keyword evidence="2 5" id="KW-0812">Transmembrane</keyword>
<keyword evidence="3 5" id="KW-1133">Transmembrane helix</keyword>
<dbReference type="GO" id="GO:0016020">
    <property type="term" value="C:membrane"/>
    <property type="evidence" value="ECO:0007669"/>
    <property type="project" value="UniProtKB-SubCell"/>
</dbReference>
<reference evidence="6 7" key="1">
    <citation type="submission" date="2015-09" db="EMBL/GenBank/DDBJ databases">
        <title>Genome announcement of multiple Pseudomonas syringae strains.</title>
        <authorList>
            <person name="Thakur S."/>
            <person name="Wang P.W."/>
            <person name="Gong Y."/>
            <person name="Weir B.S."/>
            <person name="Guttman D.S."/>
        </authorList>
    </citation>
    <scope>NUCLEOTIDE SEQUENCE [LARGE SCALE GENOMIC DNA]</scope>
    <source>
        <strain evidence="6 7">ICMP4531</strain>
    </source>
</reference>
<accession>A0A0P9VYJ5</accession>
<dbReference type="Gene3D" id="1.20.120.550">
    <property type="entry name" value="Membrane associated eicosanoid/glutathione metabolism-like domain"/>
    <property type="match status" value="1"/>
</dbReference>
<gene>
    <name evidence="6" type="ORF">ALO68_100174</name>
</gene>
<dbReference type="InterPro" id="IPR023352">
    <property type="entry name" value="MAPEG-like_dom_sf"/>
</dbReference>
<evidence type="ECO:0000256" key="4">
    <source>
        <dbReference type="ARBA" id="ARBA00023136"/>
    </source>
</evidence>
<dbReference type="Proteomes" id="UP000050557">
    <property type="component" value="Unassembled WGS sequence"/>
</dbReference>
<comment type="caution">
    <text evidence="6">The sequence shown here is derived from an EMBL/GenBank/DDBJ whole genome shotgun (WGS) entry which is preliminary data.</text>
</comment>
<evidence type="ECO:0000256" key="1">
    <source>
        <dbReference type="ARBA" id="ARBA00004370"/>
    </source>
</evidence>
<evidence type="ECO:0000313" key="6">
    <source>
        <dbReference type="EMBL" id="KPX43233.1"/>
    </source>
</evidence>
<evidence type="ECO:0000313" key="7">
    <source>
        <dbReference type="Proteomes" id="UP000050557"/>
    </source>
</evidence>
<proteinExistence type="predicted"/>
<feature type="transmembrane region" description="Helical" evidence="5">
    <location>
        <begin position="40"/>
        <end position="59"/>
    </location>
</feature>
<protein>
    <submittedName>
        <fullName evidence="6">Putative membrane protein</fullName>
    </submittedName>
</protein>
<comment type="subcellular location">
    <subcellularLocation>
        <location evidence="1">Membrane</location>
    </subcellularLocation>
</comment>
<dbReference type="SUPFAM" id="SSF161084">
    <property type="entry name" value="MAPEG domain-like"/>
    <property type="match status" value="1"/>
</dbReference>
<dbReference type="PANTHER" id="PTHR35371">
    <property type="entry name" value="INNER MEMBRANE PROTEIN"/>
    <property type="match status" value="1"/>
</dbReference>
<dbReference type="InterPro" id="IPR001129">
    <property type="entry name" value="Membr-assoc_MAPEG"/>
</dbReference>
<dbReference type="AlphaFoldDB" id="A0A0P9VYJ5"/>
<evidence type="ECO:0000256" key="3">
    <source>
        <dbReference type="ARBA" id="ARBA00022989"/>
    </source>
</evidence>
<feature type="transmembrane region" description="Helical" evidence="5">
    <location>
        <begin position="147"/>
        <end position="169"/>
    </location>
</feature>
<name>A0A0P9VYJ5_9PSED</name>